<evidence type="ECO:0000259" key="3">
    <source>
        <dbReference type="PROSITE" id="PS50943"/>
    </source>
</evidence>
<evidence type="ECO:0000256" key="2">
    <source>
        <dbReference type="SAM" id="Phobius"/>
    </source>
</evidence>
<feature type="region of interest" description="Disordered" evidence="1">
    <location>
        <begin position="151"/>
        <end position="210"/>
    </location>
</feature>
<feature type="compositionally biased region" description="Low complexity" evidence="1">
    <location>
        <begin position="159"/>
        <end position="176"/>
    </location>
</feature>
<dbReference type="PANTHER" id="PTHR34475">
    <property type="match status" value="1"/>
</dbReference>
<dbReference type="InterPro" id="IPR025194">
    <property type="entry name" value="RodZ-like_C"/>
</dbReference>
<comment type="caution">
    <text evidence="4">The sequence shown here is derived from an EMBL/GenBank/DDBJ whole genome shotgun (WGS) entry which is preliminary data.</text>
</comment>
<feature type="region of interest" description="Disordered" evidence="1">
    <location>
        <begin position="1"/>
        <end position="29"/>
    </location>
</feature>
<dbReference type="InterPro" id="IPR010982">
    <property type="entry name" value="Lambda_DNA-bd_dom_sf"/>
</dbReference>
<evidence type="ECO:0000313" key="4">
    <source>
        <dbReference type="EMBL" id="MFH7564078.1"/>
    </source>
</evidence>
<dbReference type="InterPro" id="IPR001387">
    <property type="entry name" value="Cro/C1-type_HTH"/>
</dbReference>
<name>A0ABW7NY43_9GAMM</name>
<dbReference type="EMBL" id="JBGFTR010000002">
    <property type="protein sequence ID" value="MFH7564078.1"/>
    <property type="molecule type" value="Genomic_DNA"/>
</dbReference>
<dbReference type="Pfam" id="PF13413">
    <property type="entry name" value="HTH_25"/>
    <property type="match status" value="1"/>
</dbReference>
<keyword evidence="5" id="KW-1185">Reference proteome</keyword>
<keyword evidence="2" id="KW-0812">Transmembrane</keyword>
<feature type="domain" description="HTH cro/C1-type" evidence="3">
    <location>
        <begin position="23"/>
        <end position="43"/>
    </location>
</feature>
<gene>
    <name evidence="4" type="ORF">AB9R89_01900</name>
</gene>
<reference evidence="4 5" key="1">
    <citation type="submission" date="2024-08" db="EMBL/GenBank/DDBJ databases">
        <title>Oceanimonas smirnovii Genome sequencing and assembly.</title>
        <authorList>
            <person name="Tang B."/>
        </authorList>
    </citation>
    <scope>NUCLEOTIDE SEQUENCE [LARGE SCALE GENOMIC DNA]</scope>
    <source>
        <strain evidence="4 5">OS2020-119</strain>
    </source>
</reference>
<proteinExistence type="predicted"/>
<organism evidence="4 5">
    <name type="scientific">Oceanimonas smirnovii</name>
    <dbReference type="NCBI Taxonomy" id="264574"/>
    <lineage>
        <taxon>Bacteria</taxon>
        <taxon>Pseudomonadati</taxon>
        <taxon>Pseudomonadota</taxon>
        <taxon>Gammaproteobacteria</taxon>
        <taxon>Aeromonadales</taxon>
        <taxon>Aeromonadaceae</taxon>
        <taxon>Oceanimonas</taxon>
    </lineage>
</organism>
<dbReference type="Gene3D" id="1.10.260.40">
    <property type="entry name" value="lambda repressor-like DNA-binding domains"/>
    <property type="match status" value="1"/>
</dbReference>
<keyword evidence="2" id="KW-1133">Transmembrane helix</keyword>
<dbReference type="SUPFAM" id="SSF47413">
    <property type="entry name" value="lambda repressor-like DNA-binding domains"/>
    <property type="match status" value="1"/>
</dbReference>
<dbReference type="InterPro" id="IPR050400">
    <property type="entry name" value="Bact_Cytoskel_RodZ"/>
</dbReference>
<dbReference type="Proteomes" id="UP001610706">
    <property type="component" value="Unassembled WGS sequence"/>
</dbReference>
<dbReference type="CDD" id="cd00093">
    <property type="entry name" value="HTH_XRE"/>
    <property type="match status" value="1"/>
</dbReference>
<evidence type="ECO:0000313" key="5">
    <source>
        <dbReference type="Proteomes" id="UP001610706"/>
    </source>
</evidence>
<accession>A0ABW7NY43</accession>
<dbReference type="Pfam" id="PF13464">
    <property type="entry name" value="RodZ_C"/>
    <property type="match status" value="1"/>
</dbReference>
<dbReference type="PROSITE" id="PS50943">
    <property type="entry name" value="HTH_CROC1"/>
    <property type="match status" value="1"/>
</dbReference>
<feature type="transmembrane region" description="Helical" evidence="2">
    <location>
        <begin position="119"/>
        <end position="140"/>
    </location>
</feature>
<sequence>MNEPQSLAGDEQNNTDTGPGKLLRDARERRGWSQQDVARRLNLRLAVIESIDDDHYTAGVALTFLRGYVKAYAKLVGVSEQLALSSFDTMSGTEQLRSAGPAPMQSFSKKTRQQASDKWLKLTSWLVVLGLVASLVFWWWQNSSNGYTESPVIEPASDSATQAPATTQPEPVTEAEPVPEAEPEPASEPAVAPETLSGLSQPAGSEVIAPDTPADTAAAAMPAEPAPDPERLVLGFTADCWIKVTDAEGRVLSEGVKTSSDRLELTGKPPFSLVLGAPQAATVEYLDQMVDLTSFRAGRVARLTVPKS</sequence>
<dbReference type="PANTHER" id="PTHR34475:SF1">
    <property type="entry name" value="CYTOSKELETON PROTEIN RODZ"/>
    <property type="match status" value="1"/>
</dbReference>
<evidence type="ECO:0000256" key="1">
    <source>
        <dbReference type="SAM" id="MobiDB-lite"/>
    </source>
</evidence>
<protein>
    <submittedName>
        <fullName evidence="4">RodZ domain-containing protein</fullName>
    </submittedName>
</protein>
<keyword evidence="2" id="KW-0472">Membrane</keyword>
<dbReference type="RefSeq" id="WP_346350786.1">
    <property type="nucleotide sequence ID" value="NZ_CP166302.1"/>
</dbReference>